<evidence type="ECO:0000256" key="2">
    <source>
        <dbReference type="SAM" id="SignalP"/>
    </source>
</evidence>
<evidence type="ECO:0000313" key="4">
    <source>
        <dbReference type="Proteomes" id="UP000664122"/>
    </source>
</evidence>
<feature type="chain" id="PRO_5036830338" description="Cytochrome c domain-containing protein" evidence="2">
    <location>
        <begin position="33"/>
        <end position="639"/>
    </location>
</feature>
<dbReference type="Proteomes" id="UP000664122">
    <property type="component" value="Unassembled WGS sequence"/>
</dbReference>
<reference evidence="3" key="1">
    <citation type="submission" date="2021-03" db="EMBL/GenBank/DDBJ databases">
        <title>Whole genome sequence of Jiella sp. CQZ9-1.</title>
        <authorList>
            <person name="Tuo L."/>
        </authorList>
    </citation>
    <scope>NUCLEOTIDE SEQUENCE</scope>
    <source>
        <strain evidence="3">CQZ9-1</strain>
    </source>
</reference>
<proteinExistence type="predicted"/>
<organism evidence="3 4">
    <name type="scientific">Jiella flava</name>
    <dbReference type="NCBI Taxonomy" id="2816857"/>
    <lineage>
        <taxon>Bacteria</taxon>
        <taxon>Pseudomonadati</taxon>
        <taxon>Pseudomonadota</taxon>
        <taxon>Alphaproteobacteria</taxon>
        <taxon>Hyphomicrobiales</taxon>
        <taxon>Aurantimonadaceae</taxon>
        <taxon>Jiella</taxon>
    </lineage>
</organism>
<sequence length="639" mass="67986">MTIWFRMAWLRASRVGASMALSALLIGGTSFAQSSPSITISSDVPSELNPPFVAGPPTSGGAPAATPAQAAAFAWQEFIALNWPAGPQEGQPGQRDTPSTTCQFGSTASDCSLLTWETFRHKVEVFPGTGMPPGYAGSTAATSWGYDALPQYNYAVPVAACAPEQADDPTPWINLDETDEITLANMYAGVVDDASSPGNSQPKLIRYLAKTNRTQYVYVAENSDPNNLLDQWWSAIPPAVVSATKAYLAQNQASPPPGSGDMVSLPDGTIEVKAGWRPLNADEISSHRFHTQTVRFYEGSSSHPCYRDATWGLVALHIIQKTPSAPYFIYATFEQADNILTASGKPLEDADGNIVGPEPATATTPQVCLEDPQPAKGSAASDAPSVSGTVVLTDDPSTCKPAQTASYCGQPGKQIYYFNSAFPPTNNQPSGGNICVNKRDFAIPDYVIDANKDAHSTIQSYLSANGMASTPWLAYKLVNVQYLPFDKIPDPNRPNGSPYTGSPPYSATNPAPSSYYQANILVETNRSLQMFAGGLSPNIATEWNQDGSPHKNTYYGGSFYNMGGCMGCHGSQGQNPAGQAGDFSVILARGAVIRPEVPAVPEPLSAAARTFTFKPNAGEMNELGSKALTHVPRNRSLLP</sequence>
<dbReference type="AlphaFoldDB" id="A0A939FWZ2"/>
<accession>A0A939FWZ2</accession>
<keyword evidence="2" id="KW-0732">Signal</keyword>
<protein>
    <recommendedName>
        <fullName evidence="5">Cytochrome c domain-containing protein</fullName>
    </recommendedName>
</protein>
<evidence type="ECO:0000256" key="1">
    <source>
        <dbReference type="SAM" id="MobiDB-lite"/>
    </source>
</evidence>
<dbReference type="RefSeq" id="WP_207255685.1">
    <property type="nucleotide sequence ID" value="NZ_JAFMPP010000001.1"/>
</dbReference>
<gene>
    <name evidence="3" type="ORF">J1C48_00485</name>
</gene>
<feature type="signal peptide" evidence="2">
    <location>
        <begin position="1"/>
        <end position="32"/>
    </location>
</feature>
<comment type="caution">
    <text evidence="3">The sequence shown here is derived from an EMBL/GenBank/DDBJ whole genome shotgun (WGS) entry which is preliminary data.</text>
</comment>
<feature type="compositionally biased region" description="Polar residues" evidence="1">
    <location>
        <begin position="494"/>
        <end position="508"/>
    </location>
</feature>
<evidence type="ECO:0000313" key="3">
    <source>
        <dbReference type="EMBL" id="MBO0661037.1"/>
    </source>
</evidence>
<feature type="region of interest" description="Disordered" evidence="1">
    <location>
        <begin position="488"/>
        <end position="508"/>
    </location>
</feature>
<evidence type="ECO:0008006" key="5">
    <source>
        <dbReference type="Google" id="ProtNLM"/>
    </source>
</evidence>
<name>A0A939FWZ2_9HYPH</name>
<dbReference type="EMBL" id="JAFMPP010000001">
    <property type="protein sequence ID" value="MBO0661037.1"/>
    <property type="molecule type" value="Genomic_DNA"/>
</dbReference>
<keyword evidence="4" id="KW-1185">Reference proteome</keyword>